<dbReference type="InterPro" id="IPR050986">
    <property type="entry name" value="GutQ/KpsF_isomerases"/>
</dbReference>
<accession>A0ABY4E508</accession>
<sequence>MTTDYISQARAVIGVEQAALEQISAQLDTGFTAAVEAILDCKGRVIVTGMGKSGHIARKIAATLASTGTPAFFVHPAEAAHGDLGMMLGQDVVLALSHSGESDEVVKLLPALKRKGVTLIAMSGRRGSSLAQAANIFLNAAVNQEACPLGLAPTSSTTAALALGDALAVVLLQARHFTPDDFALSHPAGSLGKRLLIRVGDLMHSGEALPQVPQDADLKAAILEMSAKGLGMTAVVDAEQHAIGVMTDGDLRRILQDSDHINGIAVADVMGTQPKTIHANKLASEALHVMQTKRVNGLLVVDDEQHLIGALHMHDLLKAGIV</sequence>
<feature type="domain" description="CBS" evidence="6">
    <location>
        <begin position="203"/>
        <end position="261"/>
    </location>
</feature>
<dbReference type="InterPro" id="IPR001347">
    <property type="entry name" value="SIS_dom"/>
</dbReference>
<keyword evidence="9" id="KW-1185">Reference proteome</keyword>
<dbReference type="InterPro" id="IPR000644">
    <property type="entry name" value="CBS_dom"/>
</dbReference>
<organism evidence="8 9">
    <name type="scientific">Vitreoscilla massiliensis</name>
    <dbReference type="NCBI Taxonomy" id="1689272"/>
    <lineage>
        <taxon>Bacteria</taxon>
        <taxon>Pseudomonadati</taxon>
        <taxon>Pseudomonadota</taxon>
        <taxon>Betaproteobacteria</taxon>
        <taxon>Neisseriales</taxon>
        <taxon>Neisseriaceae</taxon>
        <taxon>Vitreoscilla</taxon>
    </lineage>
</organism>
<keyword evidence="3 5" id="KW-0129">CBS domain</keyword>
<dbReference type="PROSITE" id="PS51464">
    <property type="entry name" value="SIS"/>
    <property type="match status" value="1"/>
</dbReference>
<evidence type="ECO:0000256" key="4">
    <source>
        <dbReference type="PIRNR" id="PIRNR004692"/>
    </source>
</evidence>
<dbReference type="Pfam" id="PF01380">
    <property type="entry name" value="SIS"/>
    <property type="match status" value="1"/>
</dbReference>
<evidence type="ECO:0000256" key="5">
    <source>
        <dbReference type="PROSITE-ProRule" id="PRU00703"/>
    </source>
</evidence>
<dbReference type="EMBL" id="CP091511">
    <property type="protein sequence ID" value="UOO89955.1"/>
    <property type="molecule type" value="Genomic_DNA"/>
</dbReference>
<dbReference type="PROSITE" id="PS51371">
    <property type="entry name" value="CBS"/>
    <property type="match status" value="2"/>
</dbReference>
<proteinExistence type="inferred from homology"/>
<dbReference type="InterPro" id="IPR035474">
    <property type="entry name" value="SIS_Kpsf"/>
</dbReference>
<dbReference type="Pfam" id="PF00571">
    <property type="entry name" value="CBS"/>
    <property type="match status" value="2"/>
</dbReference>
<dbReference type="NCBIfam" id="TIGR00393">
    <property type="entry name" value="kpsF"/>
    <property type="match status" value="1"/>
</dbReference>
<keyword evidence="2" id="KW-0677">Repeat</keyword>
<evidence type="ECO:0000259" key="7">
    <source>
        <dbReference type="PROSITE" id="PS51464"/>
    </source>
</evidence>
<dbReference type="InterPro" id="IPR004800">
    <property type="entry name" value="KdsD/KpsF-type"/>
</dbReference>
<evidence type="ECO:0000256" key="3">
    <source>
        <dbReference type="ARBA" id="ARBA00023122"/>
    </source>
</evidence>
<name>A0ABY4E508_9NEIS</name>
<dbReference type="GO" id="GO:0016853">
    <property type="term" value="F:isomerase activity"/>
    <property type="evidence" value="ECO:0007669"/>
    <property type="project" value="UniProtKB-KW"/>
</dbReference>
<evidence type="ECO:0000313" key="8">
    <source>
        <dbReference type="EMBL" id="UOO89955.1"/>
    </source>
</evidence>
<dbReference type="PIRSF" id="PIRSF004692">
    <property type="entry name" value="KdsD_KpsF"/>
    <property type="match status" value="1"/>
</dbReference>
<dbReference type="InterPro" id="IPR046348">
    <property type="entry name" value="SIS_dom_sf"/>
</dbReference>
<dbReference type="Gene3D" id="3.10.580.10">
    <property type="entry name" value="CBS-domain"/>
    <property type="match status" value="1"/>
</dbReference>
<dbReference type="Gene3D" id="3.40.50.10490">
    <property type="entry name" value="Glucose-6-phosphate isomerase like protein, domain 1"/>
    <property type="match status" value="1"/>
</dbReference>
<dbReference type="CDD" id="cd05014">
    <property type="entry name" value="SIS_Kpsf"/>
    <property type="match status" value="1"/>
</dbReference>
<evidence type="ECO:0000256" key="1">
    <source>
        <dbReference type="ARBA" id="ARBA00008165"/>
    </source>
</evidence>
<keyword evidence="8" id="KW-0413">Isomerase</keyword>
<dbReference type="Proteomes" id="UP000832011">
    <property type="component" value="Chromosome"/>
</dbReference>
<evidence type="ECO:0000313" key="9">
    <source>
        <dbReference type="Proteomes" id="UP000832011"/>
    </source>
</evidence>
<dbReference type="PANTHER" id="PTHR42745:SF1">
    <property type="entry name" value="ARABINOSE 5-PHOSPHATE ISOMERASE KDSD"/>
    <property type="match status" value="1"/>
</dbReference>
<dbReference type="PANTHER" id="PTHR42745">
    <property type="match status" value="1"/>
</dbReference>
<dbReference type="SMART" id="SM00116">
    <property type="entry name" value="CBS"/>
    <property type="match status" value="2"/>
</dbReference>
<dbReference type="SUPFAM" id="SSF53697">
    <property type="entry name" value="SIS domain"/>
    <property type="match status" value="1"/>
</dbReference>
<feature type="domain" description="SIS" evidence="7">
    <location>
        <begin position="34"/>
        <end position="177"/>
    </location>
</feature>
<evidence type="ECO:0000259" key="6">
    <source>
        <dbReference type="PROSITE" id="PS51371"/>
    </source>
</evidence>
<evidence type="ECO:0000256" key="2">
    <source>
        <dbReference type="ARBA" id="ARBA00022737"/>
    </source>
</evidence>
<protein>
    <submittedName>
        <fullName evidence="8">KpsF/GutQ family sugar-phosphate isomerase</fullName>
    </submittedName>
</protein>
<dbReference type="CDD" id="cd04604">
    <property type="entry name" value="CBS_pair_SIS_assoc"/>
    <property type="match status" value="1"/>
</dbReference>
<dbReference type="InterPro" id="IPR046342">
    <property type="entry name" value="CBS_dom_sf"/>
</dbReference>
<gene>
    <name evidence="8" type="ORF">LVJ82_02910</name>
</gene>
<feature type="domain" description="CBS" evidence="6">
    <location>
        <begin position="270"/>
        <end position="322"/>
    </location>
</feature>
<comment type="similarity">
    <text evidence="1 4">Belongs to the SIS family. GutQ/KpsF subfamily.</text>
</comment>
<reference evidence="8 9" key="1">
    <citation type="journal article" date="2022" name="Res Sq">
        <title>Evolution of multicellular longitudinally dividing oral cavity symbionts (Neisseriaceae).</title>
        <authorList>
            <person name="Nyongesa S."/>
            <person name="Weber P."/>
            <person name="Bernet E."/>
            <person name="Pullido F."/>
            <person name="Nieckarz M."/>
            <person name="Delaby M."/>
            <person name="Nieves C."/>
            <person name="Viehboeck T."/>
            <person name="Krause N."/>
            <person name="Rivera-Millot A."/>
            <person name="Nakamura A."/>
            <person name="Vischer N."/>
            <person name="VanNieuwenhze M."/>
            <person name="Brun Y."/>
            <person name="Cava F."/>
            <person name="Bulgheresi S."/>
            <person name="Veyrier F."/>
        </authorList>
    </citation>
    <scope>NUCLEOTIDE SEQUENCE [LARGE SCALE GENOMIC DNA]</scope>
    <source>
        <strain evidence="8 9">SN4</strain>
    </source>
</reference>
<dbReference type="RefSeq" id="WP_058356139.1">
    <property type="nucleotide sequence ID" value="NZ_CABKVG010000008.1"/>
</dbReference>